<organism evidence="8 9">
    <name type="scientific">Powellomyces hirtus</name>
    <dbReference type="NCBI Taxonomy" id="109895"/>
    <lineage>
        <taxon>Eukaryota</taxon>
        <taxon>Fungi</taxon>
        <taxon>Fungi incertae sedis</taxon>
        <taxon>Chytridiomycota</taxon>
        <taxon>Chytridiomycota incertae sedis</taxon>
        <taxon>Chytridiomycetes</taxon>
        <taxon>Spizellomycetales</taxon>
        <taxon>Powellomycetaceae</taxon>
        <taxon>Powellomyces</taxon>
    </lineage>
</organism>
<keyword evidence="5" id="KW-0539">Nucleus</keyword>
<dbReference type="AlphaFoldDB" id="A0A507E6L3"/>
<evidence type="ECO:0000256" key="5">
    <source>
        <dbReference type="ARBA" id="ARBA00023242"/>
    </source>
</evidence>
<feature type="region of interest" description="Disordered" evidence="6">
    <location>
        <begin position="932"/>
        <end position="967"/>
    </location>
</feature>
<feature type="compositionally biased region" description="Acidic residues" evidence="6">
    <location>
        <begin position="945"/>
        <end position="967"/>
    </location>
</feature>
<evidence type="ECO:0000313" key="9">
    <source>
        <dbReference type="Proteomes" id="UP000318582"/>
    </source>
</evidence>
<dbReference type="InterPro" id="IPR058669">
    <property type="entry name" value="TPR_IPO7/11-like"/>
</dbReference>
<dbReference type="InterPro" id="IPR001494">
    <property type="entry name" value="Importin-beta_N"/>
</dbReference>
<comment type="caution">
    <text evidence="8">The sequence shown here is derived from an EMBL/GenBank/DDBJ whole genome shotgun (WGS) entry which is preliminary data.</text>
</comment>
<dbReference type="PANTHER" id="PTHR10997:SF9">
    <property type="entry name" value="IMPORTIN-9"/>
    <property type="match status" value="1"/>
</dbReference>
<keyword evidence="4" id="KW-0653">Protein transport</keyword>
<dbReference type="SMART" id="SM00913">
    <property type="entry name" value="IBN_N"/>
    <property type="match status" value="1"/>
</dbReference>
<dbReference type="STRING" id="109895.A0A507E6L3"/>
<evidence type="ECO:0000256" key="1">
    <source>
        <dbReference type="ARBA" id="ARBA00004123"/>
    </source>
</evidence>
<dbReference type="Proteomes" id="UP000318582">
    <property type="component" value="Unassembled WGS sequence"/>
</dbReference>
<evidence type="ECO:0000313" key="8">
    <source>
        <dbReference type="EMBL" id="TPX59351.1"/>
    </source>
</evidence>
<evidence type="ECO:0000256" key="4">
    <source>
        <dbReference type="ARBA" id="ARBA00022927"/>
    </source>
</evidence>
<evidence type="ECO:0000256" key="6">
    <source>
        <dbReference type="SAM" id="MobiDB-lite"/>
    </source>
</evidence>
<keyword evidence="3" id="KW-0813">Transport</keyword>
<gene>
    <name evidence="8" type="ORF">PhCBS80983_g02528</name>
</gene>
<dbReference type="Gene3D" id="1.25.10.10">
    <property type="entry name" value="Leucine-rich Repeat Variant"/>
    <property type="match status" value="1"/>
</dbReference>
<dbReference type="GO" id="GO:0005829">
    <property type="term" value="C:cytosol"/>
    <property type="evidence" value="ECO:0007669"/>
    <property type="project" value="TreeGrafter"/>
</dbReference>
<proteinExistence type="inferred from homology"/>
<dbReference type="InterPro" id="IPR056840">
    <property type="entry name" value="HEAT_IPO9_central"/>
</dbReference>
<sequence length="1051" mass="117328">MLGQWTTMEHTVLSTLSACLSPDPNIRTAAEQCGKELARQQPDYGQYLTHIAVTQTFPIAERQLAAVTLKQYVDAHWQNKGNAKAQGPETPEEVKANIRASIIVGIADPVKQIRVLSAYVISRIAHFDWPENWPDLFDIIMDALRGDANKVHGAMRILAEFVRDDLTDQHFQYIAPALLPELHRILSQADAYRPRDRSRALAVFRDFSAIVFMVSDQHPQAVANYLDPVLPMWMDTFQQILAHPDTPAEALPVKHEVLRTLCKLVKQFPKSMSSYIARFLEPVWKHLLHFQPRYLSELVNPPDDVDSTEDVDSDGEVLGFESLLYSLLEFVQLVARKRSFRHLFSVQPAEGMVRNAGQFLTELVDVCLTYYQITADLEEKWTSDMNQYIQDNEEDALVFNVRVAVDELMMAIITIRTQALSDGFQDETLQALTFSVQKKLQESSKAREAGDKNWWKVHEVCLLALGQSSETLVLGIRDGTLAFDLEGLFNHVVLSDMQCNECPFLQGRSLWFASQFADALPPNLITQYLGAAVQALGPAVTNAAVKISAVKALRGFCSTVDSSELVPYQAGMIQGILGLSDAASDEALGLLLETLDIIVKVNEEVTARYVNVIAKLLIHVWVRNADDFVLSEIVTDLFKTLAENKFMVMAFQEQMIPVVRGVIREENVYTTPAAAATALDFMTSLIKHAPEPLPPIYTSSIFPEIIQLLLVVDDHAILQNGQDTIKELVQRDLPGLMRWSDGSKSGMDYIIALVSKLLRPGQSESASIFVGNLITKLIQKGGDSLLPILPDLLTAVVRRLEDAKTSSFIQQLVMVFAHLFIRQTTTTLDFLASLQLQDETGLQLVLSSWCDRFTDFQGYQSIKVSAIAMSKVLRTADPRLNGVVVKGDEIVTSHKIVTRSMTQKNPTQYTMIPFPANAIKLLLVEVQHQSESRMGRPSARGSAGFEDDEGELDESWESGDEEDESWEDVAGGDPFLSGLMADGPGTFETGEYDDTDPELLNEPLYQTDLKTYLIDLFKQCVRENTAGFGPLCDQYLNETEKQNLRALTSAP</sequence>
<evidence type="ECO:0000259" key="7">
    <source>
        <dbReference type="PROSITE" id="PS50166"/>
    </source>
</evidence>
<dbReference type="SUPFAM" id="SSF48371">
    <property type="entry name" value="ARM repeat"/>
    <property type="match status" value="1"/>
</dbReference>
<dbReference type="PROSITE" id="PS50166">
    <property type="entry name" value="IMPORTIN_B_NT"/>
    <property type="match status" value="1"/>
</dbReference>
<dbReference type="InterPro" id="IPR016024">
    <property type="entry name" value="ARM-type_fold"/>
</dbReference>
<reference evidence="8 9" key="1">
    <citation type="journal article" date="2019" name="Sci. Rep.">
        <title>Comparative genomics of chytrid fungi reveal insights into the obligate biotrophic and pathogenic lifestyle of Synchytrium endobioticum.</title>
        <authorList>
            <person name="van de Vossenberg B.T.L.H."/>
            <person name="Warris S."/>
            <person name="Nguyen H.D.T."/>
            <person name="van Gent-Pelzer M.P.E."/>
            <person name="Joly D.L."/>
            <person name="van de Geest H.C."/>
            <person name="Bonants P.J.M."/>
            <person name="Smith D.S."/>
            <person name="Levesque C.A."/>
            <person name="van der Lee T.A.J."/>
        </authorList>
    </citation>
    <scope>NUCLEOTIDE SEQUENCE [LARGE SCALE GENOMIC DNA]</scope>
    <source>
        <strain evidence="8 9">CBS 809.83</strain>
    </source>
</reference>
<dbReference type="PANTHER" id="PTHR10997">
    <property type="entry name" value="IMPORTIN-7, 8, 11"/>
    <property type="match status" value="1"/>
</dbReference>
<comment type="subcellular location">
    <subcellularLocation>
        <location evidence="1">Nucleus</location>
    </subcellularLocation>
</comment>
<dbReference type="GO" id="GO:0031267">
    <property type="term" value="F:small GTPase binding"/>
    <property type="evidence" value="ECO:0007669"/>
    <property type="project" value="InterPro"/>
</dbReference>
<dbReference type="GO" id="GO:0005635">
    <property type="term" value="C:nuclear envelope"/>
    <property type="evidence" value="ECO:0007669"/>
    <property type="project" value="TreeGrafter"/>
</dbReference>
<protein>
    <recommendedName>
        <fullName evidence="7">Importin N-terminal domain-containing protein</fullName>
    </recommendedName>
</protein>
<comment type="similarity">
    <text evidence="2">Belongs to the importin beta family.</text>
</comment>
<dbReference type="Pfam" id="PF03810">
    <property type="entry name" value="IBN_N"/>
    <property type="match status" value="1"/>
</dbReference>
<evidence type="ECO:0000256" key="3">
    <source>
        <dbReference type="ARBA" id="ARBA00022448"/>
    </source>
</evidence>
<accession>A0A507E6L3</accession>
<dbReference type="InterPro" id="IPR011989">
    <property type="entry name" value="ARM-like"/>
</dbReference>
<dbReference type="EMBL" id="QEAQ01000026">
    <property type="protein sequence ID" value="TPX59351.1"/>
    <property type="molecule type" value="Genomic_DNA"/>
</dbReference>
<evidence type="ECO:0000256" key="2">
    <source>
        <dbReference type="ARBA" id="ARBA00007991"/>
    </source>
</evidence>
<keyword evidence="9" id="KW-1185">Reference proteome</keyword>
<name>A0A507E6L3_9FUNG</name>
<dbReference type="Pfam" id="PF25018">
    <property type="entry name" value="HEAT_IPO9_c"/>
    <property type="match status" value="1"/>
</dbReference>
<dbReference type="GO" id="GO:0006606">
    <property type="term" value="P:protein import into nucleus"/>
    <property type="evidence" value="ECO:0007669"/>
    <property type="project" value="TreeGrafter"/>
</dbReference>
<dbReference type="Pfam" id="PF25758">
    <property type="entry name" value="TPR_IPO11"/>
    <property type="match status" value="1"/>
</dbReference>
<feature type="domain" description="Importin N-terminal" evidence="7">
    <location>
        <begin position="30"/>
        <end position="108"/>
    </location>
</feature>